<dbReference type="InterPro" id="IPR050808">
    <property type="entry name" value="Phage_Integrase"/>
</dbReference>
<dbReference type="HOGENOM" id="CLU_027562_0_2_5"/>
<dbReference type="InterPro" id="IPR002104">
    <property type="entry name" value="Integrase_catalytic"/>
</dbReference>
<dbReference type="GO" id="GO:0003677">
    <property type="term" value="F:DNA binding"/>
    <property type="evidence" value="ECO:0007669"/>
    <property type="project" value="UniProtKB-UniRule"/>
</dbReference>
<accession>Q3SSI4</accession>
<dbReference type="PROSITE" id="PS51898">
    <property type="entry name" value="TYR_RECOMBINASE"/>
    <property type="match status" value="1"/>
</dbReference>
<dbReference type="RefSeq" id="WP_011314763.1">
    <property type="nucleotide sequence ID" value="NC_007406.1"/>
</dbReference>
<dbReference type="InterPro" id="IPR013762">
    <property type="entry name" value="Integrase-like_cat_sf"/>
</dbReference>
<dbReference type="EMBL" id="CP000115">
    <property type="protein sequence ID" value="ABA04757.1"/>
    <property type="molecule type" value="Genomic_DNA"/>
</dbReference>
<dbReference type="OrthoDB" id="9795573at2"/>
<evidence type="ECO:0000256" key="4">
    <source>
        <dbReference type="ARBA" id="ARBA00023172"/>
    </source>
</evidence>
<dbReference type="InterPro" id="IPR044068">
    <property type="entry name" value="CB"/>
</dbReference>
<dbReference type="Proteomes" id="UP000002531">
    <property type="component" value="Chromosome"/>
</dbReference>
<organism evidence="8 9">
    <name type="scientific">Nitrobacter winogradskyi (strain ATCC 25391 / DSM 10237 / CIP 104748 / NCIMB 11846 / Nb-255)</name>
    <dbReference type="NCBI Taxonomy" id="323098"/>
    <lineage>
        <taxon>Bacteria</taxon>
        <taxon>Pseudomonadati</taxon>
        <taxon>Pseudomonadota</taxon>
        <taxon>Alphaproteobacteria</taxon>
        <taxon>Hyphomicrobiales</taxon>
        <taxon>Nitrobacteraceae</taxon>
        <taxon>Nitrobacter</taxon>
    </lineage>
</organism>
<dbReference type="SUPFAM" id="SSF56349">
    <property type="entry name" value="DNA breaking-rejoining enzymes"/>
    <property type="match status" value="1"/>
</dbReference>
<proteinExistence type="inferred from homology"/>
<evidence type="ECO:0000259" key="6">
    <source>
        <dbReference type="PROSITE" id="PS51898"/>
    </source>
</evidence>
<evidence type="ECO:0000256" key="2">
    <source>
        <dbReference type="ARBA" id="ARBA00022908"/>
    </source>
</evidence>
<dbReference type="Pfam" id="PF00589">
    <property type="entry name" value="Phage_integrase"/>
    <property type="match status" value="1"/>
</dbReference>
<keyword evidence="3 5" id="KW-0238">DNA-binding</keyword>
<dbReference type="KEGG" id="nwi:Nwi_1496"/>
<keyword evidence="9" id="KW-1185">Reference proteome</keyword>
<dbReference type="GO" id="GO:0006310">
    <property type="term" value="P:DNA recombination"/>
    <property type="evidence" value="ECO:0007669"/>
    <property type="project" value="UniProtKB-KW"/>
</dbReference>
<sequence length="343" mass="38387">MIDGLDPIEDRNARKLAFVAERETQKANATTFRQCAEAYIKAHQAGWKSAKHGSQWAATLERYAYPVIGNVPVALVDRNHIMKILEPIWTTKTETASRVRGRIEKVLDRARAIGLREAENPARWVGHLDQLLPKKSQVAPVEHFAALPYKQLPAFMAKLRKRDGISARALEFTILNVTRTANTIGAKWEQINESEQTWTIPGELMKGQKGRRRPDHVIPLSDRALSILQDLPREGSFIFPGARGEGLSNMAMAETLKEMGYSGDVATVHGFRSTFKDWASEQTSYANELTEMAMAHIVSSKTERAYRRGDQREKRVRLMADWAGYCESKATGGDNVVAIGAGR</sequence>
<feature type="domain" description="Tyr recombinase" evidence="6">
    <location>
        <begin position="142"/>
        <end position="319"/>
    </location>
</feature>
<evidence type="ECO:0000256" key="1">
    <source>
        <dbReference type="ARBA" id="ARBA00008857"/>
    </source>
</evidence>
<dbReference type="eggNOG" id="COG0582">
    <property type="taxonomic scope" value="Bacteria"/>
</dbReference>
<name>Q3SSI4_NITWN</name>
<dbReference type="InterPro" id="IPR010998">
    <property type="entry name" value="Integrase_recombinase_N"/>
</dbReference>
<dbReference type="AlphaFoldDB" id="Q3SSI4"/>
<comment type="similarity">
    <text evidence="1">Belongs to the 'phage' integrase family.</text>
</comment>
<evidence type="ECO:0000256" key="5">
    <source>
        <dbReference type="PROSITE-ProRule" id="PRU01248"/>
    </source>
</evidence>
<dbReference type="PANTHER" id="PTHR30629">
    <property type="entry name" value="PROPHAGE INTEGRASE"/>
    <property type="match status" value="1"/>
</dbReference>
<protein>
    <submittedName>
        <fullName evidence="8">Phage integrase</fullName>
    </submittedName>
</protein>
<keyword evidence="4" id="KW-0233">DNA recombination</keyword>
<dbReference type="Gene3D" id="1.10.150.130">
    <property type="match status" value="1"/>
</dbReference>
<reference evidence="8 9" key="1">
    <citation type="journal article" date="2006" name="Appl. Environ. Microbiol.">
        <title>Genome sequence of the chemolithoautotrophic nitrite-oxidizing bacterium Nitrobacter winogradskyi Nb-255.</title>
        <authorList>
            <person name="Starkenburg S.R."/>
            <person name="Chain P.S."/>
            <person name="Sayavedra-Soto L.A."/>
            <person name="Hauser L."/>
            <person name="Land M.L."/>
            <person name="Larimer F.W."/>
            <person name="Malfatti S.A."/>
            <person name="Klotz M.G."/>
            <person name="Bottomley P.J."/>
            <person name="Arp D.J."/>
            <person name="Hickey W.J."/>
        </authorList>
    </citation>
    <scope>NUCLEOTIDE SEQUENCE [LARGE SCALE GENOMIC DNA]</scope>
    <source>
        <strain evidence="9">ATCC 25391 / DSM 10237 / CIP 104748 / NCIMB 11846 / Nb-255</strain>
    </source>
</reference>
<dbReference type="PANTHER" id="PTHR30629:SF2">
    <property type="entry name" value="PROPHAGE INTEGRASE INTS-RELATED"/>
    <property type="match status" value="1"/>
</dbReference>
<dbReference type="InterPro" id="IPR011010">
    <property type="entry name" value="DNA_brk_join_enz"/>
</dbReference>
<dbReference type="Pfam" id="PF22022">
    <property type="entry name" value="Phage_int_M"/>
    <property type="match status" value="1"/>
</dbReference>
<evidence type="ECO:0000259" key="7">
    <source>
        <dbReference type="PROSITE" id="PS51900"/>
    </source>
</evidence>
<feature type="domain" description="Core-binding (CB)" evidence="7">
    <location>
        <begin position="30"/>
        <end position="111"/>
    </location>
</feature>
<dbReference type="Gene3D" id="1.10.443.10">
    <property type="entry name" value="Intergrase catalytic core"/>
    <property type="match status" value="1"/>
</dbReference>
<dbReference type="InterPro" id="IPR053876">
    <property type="entry name" value="Phage_int_M"/>
</dbReference>
<dbReference type="PROSITE" id="PS51900">
    <property type="entry name" value="CB"/>
    <property type="match status" value="1"/>
</dbReference>
<dbReference type="CDD" id="cd00801">
    <property type="entry name" value="INT_P4_C"/>
    <property type="match status" value="1"/>
</dbReference>
<evidence type="ECO:0000313" key="8">
    <source>
        <dbReference type="EMBL" id="ABA04757.1"/>
    </source>
</evidence>
<evidence type="ECO:0000256" key="3">
    <source>
        <dbReference type="ARBA" id="ARBA00023125"/>
    </source>
</evidence>
<evidence type="ECO:0000313" key="9">
    <source>
        <dbReference type="Proteomes" id="UP000002531"/>
    </source>
</evidence>
<keyword evidence="2" id="KW-0229">DNA integration</keyword>
<gene>
    <name evidence="8" type="ordered locus">Nwi_1496</name>
</gene>
<dbReference type="GO" id="GO:0015074">
    <property type="term" value="P:DNA integration"/>
    <property type="evidence" value="ECO:0007669"/>
    <property type="project" value="UniProtKB-KW"/>
</dbReference>
<dbReference type="STRING" id="323098.Nwi_1496"/>